<evidence type="ECO:0000256" key="2">
    <source>
        <dbReference type="SAM" id="Phobius"/>
    </source>
</evidence>
<keyword evidence="2" id="KW-1133">Transmembrane helix</keyword>
<feature type="region of interest" description="Disordered" evidence="1">
    <location>
        <begin position="1"/>
        <end position="35"/>
    </location>
</feature>
<name>A0A1H3X1D4_9ACTO</name>
<evidence type="ECO:0000313" key="3">
    <source>
        <dbReference type="EMBL" id="SDZ92432.1"/>
    </source>
</evidence>
<feature type="transmembrane region" description="Helical" evidence="2">
    <location>
        <begin position="84"/>
        <end position="105"/>
    </location>
</feature>
<keyword evidence="2" id="KW-0812">Transmembrane</keyword>
<sequence>MAPNLGPRRDPGPIPPVERAKLDAQRAAAKRPEASGAKGVEVVHRRAPRYGRFILTGLLAGALLAFVIALFTRGWSALSTSNTFWLLLISLGLLGMLAGSVIAYLRDRASLTHVDAMVASPDEPEGRA</sequence>
<evidence type="ECO:0000256" key="1">
    <source>
        <dbReference type="SAM" id="MobiDB-lite"/>
    </source>
</evidence>
<dbReference type="AlphaFoldDB" id="A0A1H3X1D4"/>
<organism evidence="3 4">
    <name type="scientific">Bowdeniella nasicola</name>
    <dbReference type="NCBI Taxonomy" id="208480"/>
    <lineage>
        <taxon>Bacteria</taxon>
        <taxon>Bacillati</taxon>
        <taxon>Actinomycetota</taxon>
        <taxon>Actinomycetes</taxon>
        <taxon>Actinomycetales</taxon>
        <taxon>Actinomycetaceae</taxon>
        <taxon>Bowdeniella</taxon>
    </lineage>
</organism>
<keyword evidence="2" id="KW-0472">Membrane</keyword>
<dbReference type="EMBL" id="FNQV01000003">
    <property type="protein sequence ID" value="SDZ92432.1"/>
    <property type="molecule type" value="Genomic_DNA"/>
</dbReference>
<dbReference type="RefSeq" id="WP_092561740.1">
    <property type="nucleotide sequence ID" value="NZ_FNQV01000003.1"/>
</dbReference>
<evidence type="ECO:0000313" key="4">
    <source>
        <dbReference type="Proteomes" id="UP000199288"/>
    </source>
</evidence>
<feature type="transmembrane region" description="Helical" evidence="2">
    <location>
        <begin position="53"/>
        <end position="72"/>
    </location>
</feature>
<protein>
    <submittedName>
        <fullName evidence="3">Uncharacterized protein</fullName>
    </submittedName>
</protein>
<keyword evidence="4" id="KW-1185">Reference proteome</keyword>
<reference evidence="4" key="1">
    <citation type="submission" date="2016-10" db="EMBL/GenBank/DDBJ databases">
        <authorList>
            <person name="Varghese N."/>
            <person name="Submissions S."/>
        </authorList>
    </citation>
    <scope>NUCLEOTIDE SEQUENCE [LARGE SCALE GENOMIC DNA]</scope>
    <source>
        <strain evidence="4">KPR-1</strain>
    </source>
</reference>
<dbReference type="Proteomes" id="UP000199288">
    <property type="component" value="Unassembled WGS sequence"/>
</dbReference>
<accession>A0A1H3X1D4</accession>
<dbReference type="OrthoDB" id="25683at2049"/>
<gene>
    <name evidence="3" type="ORF">SAMN02910418_00551</name>
</gene>
<proteinExistence type="predicted"/>